<dbReference type="SUPFAM" id="SSF53850">
    <property type="entry name" value="Periplasmic binding protein-like II"/>
    <property type="match status" value="1"/>
</dbReference>
<dbReference type="Gene3D" id="3.40.190.10">
    <property type="entry name" value="Periplasmic binding protein-like II"/>
    <property type="match status" value="2"/>
</dbReference>
<reference evidence="1 2" key="1">
    <citation type="submission" date="2015-06" db="EMBL/GenBank/DDBJ databases">
        <title>Draft genome assembly of filamentous brackish cyanobacterium Limnoraphis robusta strain CS-951.</title>
        <authorList>
            <person name="Willis A."/>
            <person name="Parks M."/>
            <person name="Burford M.A."/>
        </authorList>
    </citation>
    <scope>NUCLEOTIDE SEQUENCE [LARGE SCALE GENOMIC DNA]</scope>
    <source>
        <strain evidence="1 2">CS-951</strain>
    </source>
</reference>
<dbReference type="AlphaFoldDB" id="A0A0J9HNX4"/>
<accession>A0A0J9HNX4</accession>
<comment type="caution">
    <text evidence="1">The sequence shown here is derived from an EMBL/GenBank/DDBJ whole genome shotgun (WGS) entry which is preliminary data.</text>
</comment>
<organism evidence="1 2">
    <name type="scientific">Limnoraphis robusta CS-951</name>
    <dbReference type="NCBI Taxonomy" id="1637645"/>
    <lineage>
        <taxon>Bacteria</taxon>
        <taxon>Bacillati</taxon>
        <taxon>Cyanobacteriota</taxon>
        <taxon>Cyanophyceae</taxon>
        <taxon>Oscillatoriophycideae</taxon>
        <taxon>Oscillatoriales</taxon>
        <taxon>Sirenicapillariaceae</taxon>
        <taxon>Limnoraphis</taxon>
    </lineage>
</organism>
<sequence>MTPSLEAVQGNNYRPLARPLFIYVNAVSAQNNPLMNEFIDFYLRKAPNVVSSVGYIPFEEDDYAKLYRNYHKTKVGTVFSGESELTMTIDEVLTKFTEY</sequence>
<name>A0A0J9HNX4_9CYAN</name>
<gene>
    <name evidence="1" type="ORF">WN50_31895</name>
</gene>
<dbReference type="Proteomes" id="UP000033607">
    <property type="component" value="Unassembled WGS sequence"/>
</dbReference>
<evidence type="ECO:0000313" key="2">
    <source>
        <dbReference type="Proteomes" id="UP000033607"/>
    </source>
</evidence>
<evidence type="ECO:0000313" key="1">
    <source>
        <dbReference type="EMBL" id="KMW70889.1"/>
    </source>
</evidence>
<dbReference type="EMBL" id="LATL02000034">
    <property type="protein sequence ID" value="KMW70889.1"/>
    <property type="molecule type" value="Genomic_DNA"/>
</dbReference>
<evidence type="ECO:0008006" key="3">
    <source>
        <dbReference type="Google" id="ProtNLM"/>
    </source>
</evidence>
<proteinExistence type="predicted"/>
<dbReference type="PATRIC" id="fig|1637645.4.peg.589"/>
<protein>
    <recommendedName>
        <fullName evidence="3">PBP domain-containing protein</fullName>
    </recommendedName>
</protein>